<dbReference type="EMBL" id="VORT01000003">
    <property type="protein sequence ID" value="TXD74009.1"/>
    <property type="molecule type" value="Genomic_DNA"/>
</dbReference>
<reference evidence="9 10" key="1">
    <citation type="submission" date="2019-08" db="EMBL/GenBank/DDBJ databases">
        <title>Genome of Aequorivita antarctica SW49 (type strain).</title>
        <authorList>
            <person name="Bowman J.P."/>
        </authorList>
    </citation>
    <scope>NUCLEOTIDE SEQUENCE [LARGE SCALE GENOMIC DNA]</scope>
    <source>
        <strain evidence="9 10">SW49</strain>
    </source>
</reference>
<evidence type="ECO:0000256" key="5">
    <source>
        <dbReference type="RuleBase" id="RU362125"/>
    </source>
</evidence>
<sequence>MSIFSKIKQTLHLMKEIDLDALGKLSQKVDLSEIMKTVGELDDRQLKGLMKMLKHKGGKKGQHKLPPIDGDFYDLALKLSPEQRELQMKVRNFMEDEIKPIANEYWNKAEFPFQIISKMAELNICGLTYKGYGTPDETFIMEGIIAMELARVDVSISTFFGVHSGLAMGSIYVCGSEEQKQEWLPRMAKMELIGAFGLTEPEVGSAVAGGLGTTCRQEGDEWVLNGQKKWIGNATFADVIIIWARDEASDQVKGFLVRKGNPGFEAEKIENKMALRTVQNALITMTDCRIPESDRLQKCDSFKDTAKVLRMTRAGVAWQAVGCARGAYEAALKYTKKREQFGKPIASFQLVQNHLVEMVANLTAMQTMCFRLSELQDEGLLTDEHASLAKVFCSMRTRDVVSQAREVMGGNGILLEYDVARFVADAEAIYSYEGTKEINTLIVGRAITGYSAFV</sequence>
<dbReference type="InterPro" id="IPR009075">
    <property type="entry name" value="AcylCo_DH/oxidase_C"/>
</dbReference>
<accession>A0A5C6Z375</accession>
<feature type="domain" description="Acyl-CoA dehydrogenase/oxidase C-terminal" evidence="6">
    <location>
        <begin position="306"/>
        <end position="447"/>
    </location>
</feature>
<dbReference type="AlphaFoldDB" id="A0A5C6Z375"/>
<dbReference type="Pfam" id="PF00441">
    <property type="entry name" value="Acyl-CoA_dh_1"/>
    <property type="match status" value="1"/>
</dbReference>
<evidence type="ECO:0000259" key="6">
    <source>
        <dbReference type="Pfam" id="PF00441"/>
    </source>
</evidence>
<comment type="similarity">
    <text evidence="2 5">Belongs to the acyl-CoA dehydrogenase family.</text>
</comment>
<proteinExistence type="inferred from homology"/>
<dbReference type="InterPro" id="IPR006089">
    <property type="entry name" value="Acyl-CoA_DH_CS"/>
</dbReference>
<dbReference type="InterPro" id="IPR046373">
    <property type="entry name" value="Acyl-CoA_Oxase/DH_mid-dom_sf"/>
</dbReference>
<dbReference type="GO" id="GO:0006635">
    <property type="term" value="P:fatty acid beta-oxidation"/>
    <property type="evidence" value="ECO:0007669"/>
    <property type="project" value="InterPro"/>
</dbReference>
<keyword evidence="3 5" id="KW-0285">Flavoprotein</keyword>
<evidence type="ECO:0000313" key="10">
    <source>
        <dbReference type="Proteomes" id="UP000321497"/>
    </source>
</evidence>
<feature type="domain" description="Acyl-CoA dehydrogenase/oxidase N-terminal" evidence="8">
    <location>
        <begin position="80"/>
        <end position="191"/>
    </location>
</feature>
<gene>
    <name evidence="9" type="ORF">ESU54_05930</name>
</gene>
<name>A0A5C6Z375_9FLAO</name>
<evidence type="ECO:0000256" key="1">
    <source>
        <dbReference type="ARBA" id="ARBA00001974"/>
    </source>
</evidence>
<evidence type="ECO:0000259" key="7">
    <source>
        <dbReference type="Pfam" id="PF02770"/>
    </source>
</evidence>
<dbReference type="Gene3D" id="2.40.110.10">
    <property type="entry name" value="Butyryl-CoA Dehydrogenase, subunit A, domain 2"/>
    <property type="match status" value="1"/>
</dbReference>
<dbReference type="InterPro" id="IPR037069">
    <property type="entry name" value="AcylCoA_DH/ox_N_sf"/>
</dbReference>
<evidence type="ECO:0000313" key="9">
    <source>
        <dbReference type="EMBL" id="TXD74009.1"/>
    </source>
</evidence>
<dbReference type="SUPFAM" id="SSF56645">
    <property type="entry name" value="Acyl-CoA dehydrogenase NM domain-like"/>
    <property type="match status" value="1"/>
</dbReference>
<keyword evidence="5" id="KW-0560">Oxidoreductase</keyword>
<dbReference type="InterPro" id="IPR036250">
    <property type="entry name" value="AcylCo_DH-like_C"/>
</dbReference>
<keyword evidence="10" id="KW-1185">Reference proteome</keyword>
<dbReference type="PROSITE" id="PS00073">
    <property type="entry name" value="ACYL_COA_DH_2"/>
    <property type="match status" value="1"/>
</dbReference>
<dbReference type="InterPro" id="IPR013786">
    <property type="entry name" value="AcylCoA_DH/ox_N"/>
</dbReference>
<evidence type="ECO:0000256" key="4">
    <source>
        <dbReference type="ARBA" id="ARBA00022827"/>
    </source>
</evidence>
<dbReference type="InterPro" id="IPR045008">
    <property type="entry name" value="ACX4-like"/>
</dbReference>
<dbReference type="Pfam" id="PF02770">
    <property type="entry name" value="Acyl-CoA_dh_M"/>
    <property type="match status" value="1"/>
</dbReference>
<dbReference type="InterPro" id="IPR009100">
    <property type="entry name" value="AcylCoA_DH/oxidase_NM_dom_sf"/>
</dbReference>
<feature type="domain" description="Acyl-CoA oxidase/dehydrogenase middle" evidence="7">
    <location>
        <begin position="195"/>
        <end position="288"/>
    </location>
</feature>
<dbReference type="GO" id="GO:0050660">
    <property type="term" value="F:flavin adenine dinucleotide binding"/>
    <property type="evidence" value="ECO:0007669"/>
    <property type="project" value="InterPro"/>
</dbReference>
<dbReference type="InterPro" id="IPR006091">
    <property type="entry name" value="Acyl-CoA_Oxase/DH_mid-dom"/>
</dbReference>
<organism evidence="9 10">
    <name type="scientific">Aequorivita antarctica</name>
    <dbReference type="NCBI Taxonomy" id="153266"/>
    <lineage>
        <taxon>Bacteria</taxon>
        <taxon>Pseudomonadati</taxon>
        <taxon>Bacteroidota</taxon>
        <taxon>Flavobacteriia</taxon>
        <taxon>Flavobacteriales</taxon>
        <taxon>Flavobacteriaceae</taxon>
        <taxon>Aequorivita</taxon>
    </lineage>
</organism>
<comment type="cofactor">
    <cofactor evidence="1 5">
        <name>FAD</name>
        <dbReference type="ChEBI" id="CHEBI:57692"/>
    </cofactor>
</comment>
<evidence type="ECO:0000256" key="3">
    <source>
        <dbReference type="ARBA" id="ARBA00022630"/>
    </source>
</evidence>
<dbReference type="OrthoDB" id="9802867at2"/>
<dbReference type="Gene3D" id="1.20.140.10">
    <property type="entry name" value="Butyryl-CoA Dehydrogenase, subunit A, domain 3"/>
    <property type="match status" value="1"/>
</dbReference>
<dbReference type="FunFam" id="1.10.540.10:FF:000026">
    <property type="entry name" value="Acyl-CoA dehydrogenase medium chain"/>
    <property type="match status" value="1"/>
</dbReference>
<dbReference type="SUPFAM" id="SSF47203">
    <property type="entry name" value="Acyl-CoA dehydrogenase C-terminal domain-like"/>
    <property type="match status" value="1"/>
</dbReference>
<dbReference type="PANTHER" id="PTHR43188">
    <property type="entry name" value="ACYL-COENZYME A OXIDASE"/>
    <property type="match status" value="1"/>
</dbReference>
<comment type="caution">
    <text evidence="9">The sequence shown here is derived from an EMBL/GenBank/DDBJ whole genome shotgun (WGS) entry which is preliminary data.</text>
</comment>
<keyword evidence="4 5" id="KW-0274">FAD</keyword>
<dbReference type="Gene3D" id="1.10.540.10">
    <property type="entry name" value="Acyl-CoA dehydrogenase/oxidase, N-terminal domain"/>
    <property type="match status" value="1"/>
</dbReference>
<dbReference type="Proteomes" id="UP000321497">
    <property type="component" value="Unassembled WGS sequence"/>
</dbReference>
<dbReference type="PANTHER" id="PTHR43188:SF1">
    <property type="entry name" value="ACYL-COA DEHYDROGENASE"/>
    <property type="match status" value="1"/>
</dbReference>
<evidence type="ECO:0000259" key="8">
    <source>
        <dbReference type="Pfam" id="PF02771"/>
    </source>
</evidence>
<evidence type="ECO:0000256" key="2">
    <source>
        <dbReference type="ARBA" id="ARBA00009347"/>
    </source>
</evidence>
<protein>
    <submittedName>
        <fullName evidence="9">Acyl-CoA dehydrogenase</fullName>
    </submittedName>
</protein>
<dbReference type="GO" id="GO:0003995">
    <property type="term" value="F:acyl-CoA dehydrogenase activity"/>
    <property type="evidence" value="ECO:0007669"/>
    <property type="project" value="InterPro"/>
</dbReference>
<dbReference type="Pfam" id="PF02771">
    <property type="entry name" value="Acyl-CoA_dh_N"/>
    <property type="match status" value="1"/>
</dbReference>
<dbReference type="RefSeq" id="WP_111843366.1">
    <property type="nucleotide sequence ID" value="NZ_UEGI01000002.1"/>
</dbReference>